<comment type="caution">
    <text evidence="2">The sequence shown here is derived from an EMBL/GenBank/DDBJ whole genome shotgun (WGS) entry which is preliminary data.</text>
</comment>
<evidence type="ECO:0000313" key="2">
    <source>
        <dbReference type="EMBL" id="PKC14431.1"/>
    </source>
</evidence>
<reference evidence="2 3" key="1">
    <citation type="submission" date="2016-04" db="EMBL/GenBank/DDBJ databases">
        <title>Genome analyses suggest a sexual origin of heterokaryosis in a supposedly ancient asexual fungus.</title>
        <authorList>
            <person name="Ropars J."/>
            <person name="Sedzielewska K."/>
            <person name="Noel J."/>
            <person name="Charron P."/>
            <person name="Farinelli L."/>
            <person name="Marton T."/>
            <person name="Kruger M."/>
            <person name="Pelin A."/>
            <person name="Brachmann A."/>
            <person name="Corradi N."/>
        </authorList>
    </citation>
    <scope>NUCLEOTIDE SEQUENCE [LARGE SCALE GENOMIC DNA]</scope>
    <source>
        <strain evidence="2 3">A5</strain>
    </source>
</reference>
<evidence type="ECO:0000313" key="1">
    <source>
        <dbReference type="EMBL" id="CAB5341848.1"/>
    </source>
</evidence>
<gene>
    <name evidence="1" type="ORF">CHRIB12_LOCUS3713</name>
    <name evidence="2" type="ORF">RhiirA5_409428</name>
</gene>
<reference evidence="1" key="3">
    <citation type="submission" date="2020-05" db="EMBL/GenBank/DDBJ databases">
        <authorList>
            <person name="Rincon C."/>
            <person name="Sanders R I."/>
            <person name="Robbins C."/>
            <person name="Chaturvedi A."/>
        </authorList>
    </citation>
    <scope>NUCLEOTIDE SEQUENCE</scope>
    <source>
        <strain evidence="1">CHB12</strain>
    </source>
</reference>
<reference evidence="2 3" key="2">
    <citation type="submission" date="2017-09" db="EMBL/GenBank/DDBJ databases">
        <title>Extensive intraspecific genome diversity in a model arbuscular mycorrhizal fungus.</title>
        <authorList>
            <person name="Chen E.C."/>
            <person name="Morin E."/>
            <person name="Beaudet D."/>
            <person name="Noel J."/>
            <person name="Ndikumana S."/>
            <person name="Charron P."/>
            <person name="St-Onge C."/>
            <person name="Giorgi J."/>
            <person name="Grigoriev I.V."/>
            <person name="Roux C."/>
            <person name="Martin F.M."/>
            <person name="Corradi N."/>
        </authorList>
    </citation>
    <scope>NUCLEOTIDE SEQUENCE [LARGE SCALE GENOMIC DNA]</scope>
    <source>
        <strain evidence="2 3">A5</strain>
    </source>
</reference>
<dbReference type="Proteomes" id="UP000684084">
    <property type="component" value="Unassembled WGS sequence"/>
</dbReference>
<evidence type="ECO:0000313" key="3">
    <source>
        <dbReference type="Proteomes" id="UP000232722"/>
    </source>
</evidence>
<protein>
    <submittedName>
        <fullName evidence="2">Uncharacterized protein</fullName>
    </submittedName>
</protein>
<dbReference type="VEuPathDB" id="FungiDB:RhiirA1_473197"/>
<accession>A0A2I1F6P0</accession>
<dbReference type="EMBL" id="LLXJ01000136">
    <property type="protein sequence ID" value="PKC14431.1"/>
    <property type="molecule type" value="Genomic_DNA"/>
</dbReference>
<sequence>MEYMEDEYLTNSYFLVIKVFDNGSEGFYNTEDIFENYNSNRTVDPNFTLLNVDSPINENILDFSDDNSETLNSSLIYQYNLYVGDIFDNWQSVDAFMHQYCLERRFGYQNFQNDKDSTNSLIIWHKSFQCLLVYINTRYRCFNSDNMIQDLKFFTDCKVTPVVQLEILRKKYPEHVFYKQDVCNAIYYLQKDKDEILDSSTFTGQNQCYRVHRTPNNTNTTHI</sequence>
<name>A0A2I1F6P0_9GLOM</name>
<dbReference type="AlphaFoldDB" id="A0A2I1F6P0"/>
<dbReference type="EMBL" id="CAGKOT010000005">
    <property type="protein sequence ID" value="CAB5341848.1"/>
    <property type="molecule type" value="Genomic_DNA"/>
</dbReference>
<organism evidence="2 3">
    <name type="scientific">Rhizophagus irregularis</name>
    <dbReference type="NCBI Taxonomy" id="588596"/>
    <lineage>
        <taxon>Eukaryota</taxon>
        <taxon>Fungi</taxon>
        <taxon>Fungi incertae sedis</taxon>
        <taxon>Mucoromycota</taxon>
        <taxon>Glomeromycotina</taxon>
        <taxon>Glomeromycetes</taxon>
        <taxon>Glomerales</taxon>
        <taxon>Glomeraceae</taxon>
        <taxon>Rhizophagus</taxon>
    </lineage>
</organism>
<dbReference type="OrthoDB" id="2396041at2759"/>
<dbReference type="VEuPathDB" id="FungiDB:FUN_025257"/>
<proteinExistence type="predicted"/>
<dbReference type="Proteomes" id="UP000232722">
    <property type="component" value="Unassembled WGS sequence"/>
</dbReference>